<keyword evidence="3" id="KW-1185">Reference proteome</keyword>
<reference evidence="2 3" key="1">
    <citation type="submission" date="2016-06" db="EMBL/GenBank/DDBJ databases">
        <title>Evolution of pathogenesis and genome organization in the Tremellales.</title>
        <authorList>
            <person name="Cuomo C."/>
            <person name="Litvintseva A."/>
            <person name="Heitman J."/>
            <person name="Chen Y."/>
            <person name="Sun S."/>
            <person name="Springer D."/>
            <person name="Dromer F."/>
            <person name="Young S."/>
            <person name="Zeng Q."/>
            <person name="Chapman S."/>
            <person name="Gujja S."/>
            <person name="Saif S."/>
            <person name="Birren B."/>
        </authorList>
    </citation>
    <scope>NUCLEOTIDE SEQUENCE [LARGE SCALE GENOMIC DNA]</scope>
    <source>
        <strain evidence="2 3">ATCC 28783</strain>
    </source>
</reference>
<feature type="region of interest" description="Disordered" evidence="1">
    <location>
        <begin position="388"/>
        <end position="419"/>
    </location>
</feature>
<feature type="region of interest" description="Disordered" evidence="1">
    <location>
        <begin position="19"/>
        <end position="39"/>
    </location>
</feature>
<dbReference type="EMBL" id="SDIL01000084">
    <property type="protein sequence ID" value="RXK36869.1"/>
    <property type="molecule type" value="Genomic_DNA"/>
</dbReference>
<feature type="compositionally biased region" description="Polar residues" evidence="1">
    <location>
        <begin position="120"/>
        <end position="140"/>
    </location>
</feature>
<feature type="compositionally biased region" description="Basic and acidic residues" evidence="1">
    <location>
        <begin position="592"/>
        <end position="601"/>
    </location>
</feature>
<feature type="compositionally biased region" description="Polar residues" evidence="1">
    <location>
        <begin position="388"/>
        <end position="402"/>
    </location>
</feature>
<evidence type="ECO:0000313" key="3">
    <source>
        <dbReference type="Proteomes" id="UP000289152"/>
    </source>
</evidence>
<feature type="compositionally biased region" description="Polar residues" evidence="1">
    <location>
        <begin position="565"/>
        <end position="576"/>
    </location>
</feature>
<organism evidence="2 3">
    <name type="scientific">Tremella mesenterica</name>
    <name type="common">Jelly fungus</name>
    <dbReference type="NCBI Taxonomy" id="5217"/>
    <lineage>
        <taxon>Eukaryota</taxon>
        <taxon>Fungi</taxon>
        <taxon>Dikarya</taxon>
        <taxon>Basidiomycota</taxon>
        <taxon>Agaricomycotina</taxon>
        <taxon>Tremellomycetes</taxon>
        <taxon>Tremellales</taxon>
        <taxon>Tremellaceae</taxon>
        <taxon>Tremella</taxon>
    </lineage>
</organism>
<feature type="compositionally biased region" description="Basic and acidic residues" evidence="1">
    <location>
        <begin position="211"/>
        <end position="224"/>
    </location>
</feature>
<feature type="region of interest" description="Disordered" evidence="1">
    <location>
        <begin position="565"/>
        <end position="615"/>
    </location>
</feature>
<dbReference type="Proteomes" id="UP000289152">
    <property type="component" value="Unassembled WGS sequence"/>
</dbReference>
<name>A0A4Q1BH17_TREME</name>
<feature type="compositionally biased region" description="Polar residues" evidence="1">
    <location>
        <begin position="606"/>
        <end position="615"/>
    </location>
</feature>
<sequence>MQTAFSILHGCRVFQTHSGPSTLSVRTPRMKKRPGKSMSNFANKQRRQDVPQPLLLKGSVTIGPGPGVRECIDVDAGDDEMERLPSLSPDSSIFHFFPDKLPSLSPDSSDIEDDQIVTPPNIQIQSSSRSFQMNNTSPTPIGNVVNHSDHSQSKGKGKTAPTWVVRTPTPTNVMRTSLSNSSSNPEEKTDSDLNSDSESILFVRSSANPGFRDDSRKGPNKEHQQGYSQTTSVDGDDDSSEVDPPPSLKISTDETDELESSASEADLTSEDLAISNVISPFSTLVTAVPGYKPEETADMDIKPTLEIRRIGVGSTTFNSLTGSKKKHLKEGKKKTGGKSNKQVKNKFKSFGNQLNRLSARSSYTTPNRLSSSQSLNRTVFGASIIQSPNLGRVGQPSSQTHNGAHKVHPSPQSSNLAPIQHPIGRTRNSIFTRPGIFSKHPNALTPSTKPTFKTSTGMTYQSANNTQNALTSAEDMSKKGLVNTPKTNEVPTTPPRHQSKNKLAPFVEGAIEVLSGSSESDVSPLVPSMHTIMVRSQSPTQTMVTSNRKTSSQLVHSTKIIPYMSSQTSPRTTSKISKVPPLNIRPTPIIDLSKEPTEAKPHGITSPPNDVISKTSITPDKVVYDTGVQTEPSSAKSEFMEFPDCEACLNASVTLMGLWHDMHLSHGRGT</sequence>
<dbReference type="AlphaFoldDB" id="A0A4Q1BH17"/>
<feature type="compositionally biased region" description="Polar residues" evidence="1">
    <location>
        <begin position="168"/>
        <end position="184"/>
    </location>
</feature>
<comment type="caution">
    <text evidence="2">The sequence shown here is derived from an EMBL/GenBank/DDBJ whole genome shotgun (WGS) entry which is preliminary data.</text>
</comment>
<protein>
    <submittedName>
        <fullName evidence="2">Uncharacterized protein</fullName>
    </submittedName>
</protein>
<feature type="compositionally biased region" description="Basic residues" evidence="1">
    <location>
        <begin position="323"/>
        <end position="343"/>
    </location>
</feature>
<dbReference type="VEuPathDB" id="FungiDB:TREMEDRAFT_65588"/>
<feature type="region of interest" description="Disordered" evidence="1">
    <location>
        <begin position="120"/>
        <end position="267"/>
    </location>
</feature>
<gene>
    <name evidence="2" type="ORF">M231_05843</name>
</gene>
<dbReference type="InParanoid" id="A0A4Q1BH17"/>
<feature type="region of interest" description="Disordered" evidence="1">
    <location>
        <begin position="318"/>
        <end position="343"/>
    </location>
</feature>
<evidence type="ECO:0000256" key="1">
    <source>
        <dbReference type="SAM" id="MobiDB-lite"/>
    </source>
</evidence>
<proteinExistence type="predicted"/>
<accession>A0A4Q1BH17</accession>
<evidence type="ECO:0000313" key="2">
    <source>
        <dbReference type="EMBL" id="RXK36869.1"/>
    </source>
</evidence>